<dbReference type="InterPro" id="IPR011701">
    <property type="entry name" value="MFS"/>
</dbReference>
<dbReference type="PRINTS" id="PR01036">
    <property type="entry name" value="TCRTETB"/>
</dbReference>
<dbReference type="Gene3D" id="1.20.1250.20">
    <property type="entry name" value="MFS general substrate transporter like domains"/>
    <property type="match status" value="2"/>
</dbReference>
<feature type="transmembrane region" description="Helical" evidence="6">
    <location>
        <begin position="222"/>
        <end position="245"/>
    </location>
</feature>
<evidence type="ECO:0000313" key="8">
    <source>
        <dbReference type="EMBL" id="KAJ9129446.1"/>
    </source>
</evidence>
<dbReference type="PANTHER" id="PTHR23501:SF59">
    <property type="entry name" value="MAJOR FACILITATOR SUPERFAMILY (MFS) PROFILE DOMAIN-CONTAINING PROTEIN-RELATED"/>
    <property type="match status" value="1"/>
</dbReference>
<dbReference type="PROSITE" id="PS50850">
    <property type="entry name" value="MFS"/>
    <property type="match status" value="1"/>
</dbReference>
<feature type="transmembrane region" description="Helical" evidence="6">
    <location>
        <begin position="423"/>
        <end position="443"/>
    </location>
</feature>
<keyword evidence="4 6" id="KW-0472">Membrane</keyword>
<keyword evidence="9" id="KW-1185">Reference proteome</keyword>
<feature type="transmembrane region" description="Helical" evidence="6">
    <location>
        <begin position="135"/>
        <end position="155"/>
    </location>
</feature>
<feature type="transmembrane region" description="Helical" evidence="6">
    <location>
        <begin position="394"/>
        <end position="416"/>
    </location>
</feature>
<dbReference type="EMBL" id="JANBVO010000195">
    <property type="protein sequence ID" value="KAJ9129446.1"/>
    <property type="molecule type" value="Genomic_DNA"/>
</dbReference>
<comment type="subcellular location">
    <subcellularLocation>
        <location evidence="1">Membrane</location>
        <topology evidence="1">Multi-pass membrane protein</topology>
    </subcellularLocation>
</comment>
<feature type="transmembrane region" description="Helical" evidence="6">
    <location>
        <begin position="188"/>
        <end position="210"/>
    </location>
</feature>
<feature type="transmembrane region" description="Helical" evidence="6">
    <location>
        <begin position="317"/>
        <end position="338"/>
    </location>
</feature>
<organism evidence="8 9">
    <name type="scientific">Pleurostoma richardsiae</name>
    <dbReference type="NCBI Taxonomy" id="41990"/>
    <lineage>
        <taxon>Eukaryota</taxon>
        <taxon>Fungi</taxon>
        <taxon>Dikarya</taxon>
        <taxon>Ascomycota</taxon>
        <taxon>Pezizomycotina</taxon>
        <taxon>Sordariomycetes</taxon>
        <taxon>Sordariomycetidae</taxon>
        <taxon>Calosphaeriales</taxon>
        <taxon>Pleurostomataceae</taxon>
        <taxon>Pleurostoma</taxon>
    </lineage>
</organism>
<dbReference type="Proteomes" id="UP001174694">
    <property type="component" value="Unassembled WGS sequence"/>
</dbReference>
<feature type="transmembrane region" description="Helical" evidence="6">
    <location>
        <begin position="449"/>
        <end position="469"/>
    </location>
</feature>
<evidence type="ECO:0000259" key="7">
    <source>
        <dbReference type="PROSITE" id="PS50850"/>
    </source>
</evidence>
<feature type="region of interest" description="Disordered" evidence="5">
    <location>
        <begin position="1"/>
        <end position="78"/>
    </location>
</feature>
<protein>
    <submittedName>
        <fullName evidence="8">MFS general substrate transporter</fullName>
    </submittedName>
</protein>
<reference evidence="8" key="1">
    <citation type="submission" date="2022-07" db="EMBL/GenBank/DDBJ databases">
        <title>Fungi with potential for degradation of polypropylene.</title>
        <authorList>
            <person name="Gostincar C."/>
        </authorList>
    </citation>
    <scope>NUCLEOTIDE SEQUENCE</scope>
    <source>
        <strain evidence="8">EXF-13308</strain>
    </source>
</reference>
<evidence type="ECO:0000256" key="2">
    <source>
        <dbReference type="ARBA" id="ARBA00022692"/>
    </source>
</evidence>
<feature type="transmembrane region" description="Helical" evidence="6">
    <location>
        <begin position="292"/>
        <end position="311"/>
    </location>
</feature>
<dbReference type="PANTHER" id="PTHR23501">
    <property type="entry name" value="MAJOR FACILITATOR SUPERFAMILY"/>
    <property type="match status" value="1"/>
</dbReference>
<gene>
    <name evidence="8" type="ORF">NKR23_g12531</name>
</gene>
<dbReference type="Pfam" id="PF07690">
    <property type="entry name" value="MFS_1"/>
    <property type="match status" value="1"/>
</dbReference>
<proteinExistence type="predicted"/>
<keyword evidence="3 6" id="KW-1133">Transmembrane helix</keyword>
<feature type="transmembrane region" description="Helical" evidence="6">
    <location>
        <begin position="359"/>
        <end position="382"/>
    </location>
</feature>
<keyword evidence="2 6" id="KW-0812">Transmembrane</keyword>
<evidence type="ECO:0000256" key="6">
    <source>
        <dbReference type="SAM" id="Phobius"/>
    </source>
</evidence>
<evidence type="ECO:0000256" key="1">
    <source>
        <dbReference type="ARBA" id="ARBA00004141"/>
    </source>
</evidence>
<feature type="transmembrane region" description="Helical" evidence="6">
    <location>
        <begin position="251"/>
        <end position="271"/>
    </location>
</feature>
<feature type="non-terminal residue" evidence="8">
    <location>
        <position position="1"/>
    </location>
</feature>
<feature type="transmembrane region" description="Helical" evidence="6">
    <location>
        <begin position="97"/>
        <end position="123"/>
    </location>
</feature>
<dbReference type="InterPro" id="IPR036259">
    <property type="entry name" value="MFS_trans_sf"/>
</dbReference>
<dbReference type="AlphaFoldDB" id="A0AA38VF95"/>
<sequence length="485" mass="51822">MLSPAELSSLYDHFSLPDDPDGRRRSTSTEPVTPTTLLADIPRPLSLRRLPPPPPPPRNPQRASLPPSRRDALPIPETRTAGRAAVRKAVSGGSFRGTFVSLCLVNLVCAIDSSVLAVALPIISQSLGGSTIQAFWAGTSFLLASAVFQPLWALLSHVLGRMETLLAALALFMMGACLALLVEDFPLLLAARTFQGLGAGGLVALTYVIVTDMVTLRERGKWFGIIALHWAVGGATGPVIGGALARHDWHWIFWLNVPFCIFAFIAIPVSLRPLDHGKKKMAQLVALDWPGVLIFTTSLTGLLIPLTWGGVMYDWNSAATLVPLAFSMVGLVGFFYYNTHVSKEPFIRNSLFSSSTARAAYFGAVSHGILVYSVLFYIPLYFESARGYSPVLSGAALLPYTLTTGIAVITTGLLISRTDRYRLYVRIGWIVTSLGTGLLLVLARDTSAPASALIGVVGGLGLGIVWSAGSFAAQASASQADLPFA</sequence>
<evidence type="ECO:0000256" key="3">
    <source>
        <dbReference type="ARBA" id="ARBA00022989"/>
    </source>
</evidence>
<dbReference type="SUPFAM" id="SSF103473">
    <property type="entry name" value="MFS general substrate transporter"/>
    <property type="match status" value="1"/>
</dbReference>
<comment type="caution">
    <text evidence="8">The sequence shown here is derived from an EMBL/GenBank/DDBJ whole genome shotgun (WGS) entry which is preliminary data.</text>
</comment>
<evidence type="ECO:0000313" key="9">
    <source>
        <dbReference type="Proteomes" id="UP001174694"/>
    </source>
</evidence>
<name>A0AA38VF95_9PEZI</name>
<accession>A0AA38VF95</accession>
<feature type="domain" description="Major facilitator superfamily (MFS) profile" evidence="7">
    <location>
        <begin position="98"/>
        <end position="485"/>
    </location>
</feature>
<feature type="compositionally biased region" description="Pro residues" evidence="5">
    <location>
        <begin position="50"/>
        <end position="59"/>
    </location>
</feature>
<dbReference type="GO" id="GO:0022857">
    <property type="term" value="F:transmembrane transporter activity"/>
    <property type="evidence" value="ECO:0007669"/>
    <property type="project" value="InterPro"/>
</dbReference>
<feature type="transmembrane region" description="Helical" evidence="6">
    <location>
        <begin position="164"/>
        <end position="182"/>
    </location>
</feature>
<evidence type="ECO:0000256" key="4">
    <source>
        <dbReference type="ARBA" id="ARBA00023136"/>
    </source>
</evidence>
<dbReference type="InterPro" id="IPR020846">
    <property type="entry name" value="MFS_dom"/>
</dbReference>
<dbReference type="GO" id="GO:0005886">
    <property type="term" value="C:plasma membrane"/>
    <property type="evidence" value="ECO:0007669"/>
    <property type="project" value="TreeGrafter"/>
</dbReference>
<evidence type="ECO:0000256" key="5">
    <source>
        <dbReference type="SAM" id="MobiDB-lite"/>
    </source>
</evidence>